<feature type="coiled-coil region" evidence="5">
    <location>
        <begin position="622"/>
        <end position="656"/>
    </location>
</feature>
<dbReference type="SUPFAM" id="SSF102462">
    <property type="entry name" value="Peptidyl-tRNA hydrolase II"/>
    <property type="match status" value="1"/>
</dbReference>
<dbReference type="SUPFAM" id="SSF117839">
    <property type="entry name" value="WWE domain"/>
    <property type="match status" value="1"/>
</dbReference>
<dbReference type="PANTHER" id="PTHR12649:SF11">
    <property type="entry name" value="PEPTIDYL-TRNA HYDROLASE 2, MITOCHONDRIAL"/>
    <property type="match status" value="1"/>
</dbReference>
<dbReference type="Pfam" id="PF01981">
    <property type="entry name" value="PTH2"/>
    <property type="match status" value="1"/>
</dbReference>
<sequence length="659" mass="73622">MQPSCAWQQPSSEVRRDVRVGKFAPVRQEQWSPYDPNVQYHLTASWKAMLVEGRQEGLLLDLAVFTDPPQPYQVWRTRPLEVCNKNEGELEGHLAIAGYTKALWELPREMLPPTPAAKHGKVIAGFYQVHKDSVEPLEVFLRYLTDPNSRPCPLAHPPRRDVDGLPCAGDHKHGRCCQVILLEVERPNFLFRDVDRFRKRKTAAAGAARGAEAGLVASDSVPAGEAVFQWWWGDPNPGGVGHWKNYHPHVSARLEEELARNENFRTCKEPVPIDEVRYSLQRISFDAPFDFSGEQRRGVVFREPFLPTSRVTVEDAHFDDETRLSNNCFVQFQKGNPRRRRPVRRVRRGEVAGLDLKTGKACSICFSDDGFLIGCGAEHLVCNSCRWRALRAVVGDVTQTEKLVCGCLTLDDTTAFSGLAEAADKSMQALVAAPPKDPVELQEFEMELAQVRRQFQVREVPVDIFRRKAKLCSALTVSLPFGRSSLRSHESPKRHGCMTLLWKAGWILSLSLRASAATMSCKLAVVARKDLGMSAGKLAAQVGHAVHDTVTECDPKKLDAWEEDGSMIVVLEANSEEELKGLEAMAKRQGLQVAPITDEGLTEVEDETWTVLAIGPDASKKVDTVTGKLSLYRDEAAELREKLKAAESELAKLKERSEM</sequence>
<evidence type="ECO:0000256" key="5">
    <source>
        <dbReference type="SAM" id="Coils"/>
    </source>
</evidence>
<dbReference type="InterPro" id="IPR037197">
    <property type="entry name" value="WWE_dom_sf"/>
</dbReference>
<evidence type="ECO:0000313" key="7">
    <source>
        <dbReference type="Proteomes" id="UP000186817"/>
    </source>
</evidence>
<name>A0A1Q9E104_SYMMI</name>
<dbReference type="OrthoDB" id="436587at2759"/>
<comment type="similarity">
    <text evidence="3">Belongs to the PTH2 family.</text>
</comment>
<dbReference type="Proteomes" id="UP000186817">
    <property type="component" value="Unassembled WGS sequence"/>
</dbReference>
<dbReference type="PANTHER" id="PTHR12649">
    <property type="entry name" value="PEPTIDYL-TRNA HYDROLASE 2"/>
    <property type="match status" value="1"/>
</dbReference>
<keyword evidence="2 6" id="KW-0378">Hydrolase</keyword>
<dbReference type="GO" id="GO:0004045">
    <property type="term" value="F:peptidyl-tRNA hydrolase activity"/>
    <property type="evidence" value="ECO:0007669"/>
    <property type="project" value="UniProtKB-EC"/>
</dbReference>
<organism evidence="6 7">
    <name type="scientific">Symbiodinium microadriaticum</name>
    <name type="common">Dinoflagellate</name>
    <name type="synonym">Zooxanthella microadriatica</name>
    <dbReference type="NCBI Taxonomy" id="2951"/>
    <lineage>
        <taxon>Eukaryota</taxon>
        <taxon>Sar</taxon>
        <taxon>Alveolata</taxon>
        <taxon>Dinophyceae</taxon>
        <taxon>Suessiales</taxon>
        <taxon>Symbiodiniaceae</taxon>
        <taxon>Symbiodinium</taxon>
    </lineage>
</organism>
<accession>A0A1Q9E104</accession>
<comment type="caution">
    <text evidence="6">The sequence shown here is derived from an EMBL/GenBank/DDBJ whole genome shotgun (WGS) entry which is preliminary data.</text>
</comment>
<evidence type="ECO:0000256" key="2">
    <source>
        <dbReference type="ARBA" id="ARBA00022801"/>
    </source>
</evidence>
<evidence type="ECO:0000256" key="4">
    <source>
        <dbReference type="ARBA" id="ARBA00048707"/>
    </source>
</evidence>
<evidence type="ECO:0000256" key="3">
    <source>
        <dbReference type="ARBA" id="ARBA00038050"/>
    </source>
</evidence>
<dbReference type="NCBIfam" id="TIGR00283">
    <property type="entry name" value="arch_pth2"/>
    <property type="match status" value="1"/>
</dbReference>
<evidence type="ECO:0000256" key="1">
    <source>
        <dbReference type="ARBA" id="ARBA00013260"/>
    </source>
</evidence>
<dbReference type="Gene3D" id="3.40.1490.10">
    <property type="entry name" value="Bit1"/>
    <property type="match status" value="1"/>
</dbReference>
<gene>
    <name evidence="6" type="primary">pth</name>
    <name evidence="6" type="ORF">AK812_SmicGene16190</name>
</gene>
<dbReference type="InterPro" id="IPR002833">
    <property type="entry name" value="PTH2"/>
</dbReference>
<comment type="catalytic activity">
    <reaction evidence="4">
        <text>an N-acyl-L-alpha-aminoacyl-tRNA + H2O = an N-acyl-L-amino acid + a tRNA + H(+)</text>
        <dbReference type="Rhea" id="RHEA:54448"/>
        <dbReference type="Rhea" id="RHEA-COMP:10123"/>
        <dbReference type="Rhea" id="RHEA-COMP:13883"/>
        <dbReference type="ChEBI" id="CHEBI:15377"/>
        <dbReference type="ChEBI" id="CHEBI:15378"/>
        <dbReference type="ChEBI" id="CHEBI:59874"/>
        <dbReference type="ChEBI" id="CHEBI:78442"/>
        <dbReference type="ChEBI" id="CHEBI:138191"/>
        <dbReference type="EC" id="3.1.1.29"/>
    </reaction>
</comment>
<evidence type="ECO:0000313" key="6">
    <source>
        <dbReference type="EMBL" id="OLQ01110.1"/>
    </source>
</evidence>
<reference evidence="6 7" key="1">
    <citation type="submission" date="2016-02" db="EMBL/GenBank/DDBJ databases">
        <title>Genome analysis of coral dinoflagellate symbionts highlights evolutionary adaptations to a symbiotic lifestyle.</title>
        <authorList>
            <person name="Aranda M."/>
            <person name="Li Y."/>
            <person name="Liew Y.J."/>
            <person name="Baumgarten S."/>
            <person name="Simakov O."/>
            <person name="Wilson M."/>
            <person name="Piel J."/>
            <person name="Ashoor H."/>
            <person name="Bougouffa S."/>
            <person name="Bajic V.B."/>
            <person name="Ryu T."/>
            <person name="Ravasi T."/>
            <person name="Bayer T."/>
            <person name="Micklem G."/>
            <person name="Kim H."/>
            <person name="Bhak J."/>
            <person name="Lajeunesse T.C."/>
            <person name="Voolstra C.R."/>
        </authorList>
    </citation>
    <scope>NUCLEOTIDE SEQUENCE [LARGE SCALE GENOMIC DNA]</scope>
    <source>
        <strain evidence="6 7">CCMP2467</strain>
    </source>
</reference>
<dbReference type="GO" id="GO:0005829">
    <property type="term" value="C:cytosol"/>
    <property type="evidence" value="ECO:0007669"/>
    <property type="project" value="TreeGrafter"/>
</dbReference>
<dbReference type="AlphaFoldDB" id="A0A1Q9E104"/>
<keyword evidence="5" id="KW-0175">Coiled coil</keyword>
<dbReference type="EMBL" id="LSRX01000305">
    <property type="protein sequence ID" value="OLQ01110.1"/>
    <property type="molecule type" value="Genomic_DNA"/>
</dbReference>
<proteinExistence type="inferred from homology"/>
<dbReference type="EC" id="3.1.1.29" evidence="1"/>
<protein>
    <recommendedName>
        <fullName evidence="1">peptidyl-tRNA hydrolase</fullName>
        <ecNumber evidence="1">3.1.1.29</ecNumber>
    </recommendedName>
</protein>
<keyword evidence="7" id="KW-1185">Reference proteome</keyword>
<dbReference type="InterPro" id="IPR023476">
    <property type="entry name" value="Pep_tRNA_hydro_II_dom_sf"/>
</dbReference>
<dbReference type="FunFam" id="3.40.1490.10:FF:000002">
    <property type="entry name" value="Peptidyl-tRNA hydrolase 2, mitochondrial"/>
    <property type="match status" value="1"/>
</dbReference>